<dbReference type="OrthoDB" id="269124at2759"/>
<evidence type="ECO:0000313" key="15">
    <source>
        <dbReference type="Proteomes" id="UP000036987"/>
    </source>
</evidence>
<evidence type="ECO:0000256" key="9">
    <source>
        <dbReference type="ARBA" id="ARBA00023136"/>
    </source>
</evidence>
<evidence type="ECO:0000256" key="4">
    <source>
        <dbReference type="ARBA" id="ARBA00022448"/>
    </source>
</evidence>
<dbReference type="Proteomes" id="UP000036987">
    <property type="component" value="Unassembled WGS sequence"/>
</dbReference>
<dbReference type="PANTHER" id="PTHR12448">
    <property type="entry name" value="ATP SYNTHASE EPSILON CHAIN, MITOCHONDRIAL"/>
    <property type="match status" value="1"/>
</dbReference>
<keyword evidence="8" id="KW-0496">Mitochondrion</keyword>
<evidence type="ECO:0000256" key="1">
    <source>
        <dbReference type="ARBA" id="ARBA00004273"/>
    </source>
</evidence>
<dbReference type="InterPro" id="IPR036742">
    <property type="entry name" value="ATP_synth_F1_esu_sf_mt"/>
</dbReference>
<evidence type="ECO:0000256" key="10">
    <source>
        <dbReference type="ARBA" id="ARBA00023196"/>
    </source>
</evidence>
<keyword evidence="9" id="KW-0472">Membrane</keyword>
<comment type="subunit">
    <text evidence="3">F-type ATPases have 2 components, CF(1) - the catalytic core - and CF(0) - the membrane proton channel. CF(1) has five subunits: alpha(3), beta(3), gamma(1), delta(1), epsilon(1). CF(0) has three main subunits: a, b and c.</text>
</comment>
<keyword evidence="11" id="KW-0066">ATP synthesis</keyword>
<evidence type="ECO:0000256" key="7">
    <source>
        <dbReference type="ARBA" id="ARBA00023065"/>
    </source>
</evidence>
<protein>
    <recommendedName>
        <fullName evidence="13">ATP synthase subunit epsilon, mitochondrial</fullName>
    </recommendedName>
</protein>
<name>A0A0K9PYM5_ZOSMR</name>
<dbReference type="PANTHER" id="PTHR12448:SF0">
    <property type="entry name" value="ATP SYNTHASE SUBUNIT EPSILON, MITOCHONDRIAL"/>
    <property type="match status" value="1"/>
</dbReference>
<keyword evidence="6" id="KW-0999">Mitochondrion inner membrane</keyword>
<evidence type="ECO:0000256" key="3">
    <source>
        <dbReference type="ARBA" id="ARBA00011648"/>
    </source>
</evidence>
<comment type="function">
    <text evidence="12">Mitochondrial membrane ATP synthase (F(1)F(0) ATP synthase or Complex V) produces ATP from ADP in the presence of a proton gradient across the membrane which is generated by electron transport complexes of the respiratory chain. F-type ATPases consist of two structural domains, F(1) - containing the extramembraneous catalytic core, and F(0) - containing the membrane proton channel, linked together by a central stalk and a peripheral stalk. During catalysis, ATP synthesis in the catalytic domain of F(1) is coupled via a rotary mechanism of the central stalk subunits to proton translocation. Part of the complex F(1) domain and of the central stalk which is part of the complex rotary element. Rotation of the central stalk against the surrounding alpha(3)beta(3) subunits leads to hydrolysis of ATP in three separate catalytic sites on the beta subunits.</text>
</comment>
<dbReference type="FunFam" id="1.10.1620.20:FF:000002">
    <property type="entry name" value="ATP synthase subunit epsilon, mitochondrial"/>
    <property type="match status" value="1"/>
</dbReference>
<keyword evidence="4" id="KW-0813">Transport</keyword>
<evidence type="ECO:0000256" key="12">
    <source>
        <dbReference type="ARBA" id="ARBA00025364"/>
    </source>
</evidence>
<dbReference type="AlphaFoldDB" id="A0A0K9PYM5"/>
<comment type="subcellular location">
    <subcellularLocation>
        <location evidence="1">Mitochondrion inner membrane</location>
    </subcellularLocation>
</comment>
<evidence type="ECO:0000256" key="5">
    <source>
        <dbReference type="ARBA" id="ARBA00022781"/>
    </source>
</evidence>
<sequence>MSITSFIVNRVIGSQRICLRFQKNLHYNKSIERERCTISSRPPLNNRRRADRRREEIRIMSMTGAVPFWRSAGMTYITYSNLCASLVRGCLKEPLKSEAAAREKLHFSIAKWSEGKPASKPTVRSNCEEP</sequence>
<dbReference type="Gene3D" id="1.10.1620.20">
    <property type="entry name" value="ATP synthase, F1 complex, epsilon subunit superfamily, mitochondrial"/>
    <property type="match status" value="1"/>
</dbReference>
<proteinExistence type="inferred from homology"/>
<organism evidence="14 15">
    <name type="scientific">Zostera marina</name>
    <name type="common">Eelgrass</name>
    <dbReference type="NCBI Taxonomy" id="29655"/>
    <lineage>
        <taxon>Eukaryota</taxon>
        <taxon>Viridiplantae</taxon>
        <taxon>Streptophyta</taxon>
        <taxon>Embryophyta</taxon>
        <taxon>Tracheophyta</taxon>
        <taxon>Spermatophyta</taxon>
        <taxon>Magnoliopsida</taxon>
        <taxon>Liliopsida</taxon>
        <taxon>Zosteraceae</taxon>
        <taxon>Zostera</taxon>
    </lineage>
</organism>
<evidence type="ECO:0000256" key="13">
    <source>
        <dbReference type="ARBA" id="ARBA00070654"/>
    </source>
</evidence>
<evidence type="ECO:0000256" key="6">
    <source>
        <dbReference type="ARBA" id="ARBA00022792"/>
    </source>
</evidence>
<dbReference type="Pfam" id="PF04627">
    <property type="entry name" value="ATP-synt_Eps"/>
    <property type="match status" value="1"/>
</dbReference>
<dbReference type="GO" id="GO:0045259">
    <property type="term" value="C:proton-transporting ATP synthase complex"/>
    <property type="evidence" value="ECO:0007669"/>
    <property type="project" value="UniProtKB-KW"/>
</dbReference>
<comment type="caution">
    <text evidence="14">The sequence shown here is derived from an EMBL/GenBank/DDBJ whole genome shotgun (WGS) entry which is preliminary data.</text>
</comment>
<dbReference type="CDD" id="cd12153">
    <property type="entry name" value="F1-ATPase_epsilon"/>
    <property type="match status" value="1"/>
</dbReference>
<dbReference type="InterPro" id="IPR006721">
    <property type="entry name" value="ATP_synth_F1_esu_mt"/>
</dbReference>
<evidence type="ECO:0000256" key="8">
    <source>
        <dbReference type="ARBA" id="ARBA00023128"/>
    </source>
</evidence>
<keyword evidence="5" id="KW-0375">Hydrogen ion transport</keyword>
<dbReference type="STRING" id="29655.A0A0K9PYM5"/>
<reference evidence="15" key="1">
    <citation type="journal article" date="2016" name="Nature">
        <title>The genome of the seagrass Zostera marina reveals angiosperm adaptation to the sea.</title>
        <authorList>
            <person name="Olsen J.L."/>
            <person name="Rouze P."/>
            <person name="Verhelst B."/>
            <person name="Lin Y.-C."/>
            <person name="Bayer T."/>
            <person name="Collen J."/>
            <person name="Dattolo E."/>
            <person name="De Paoli E."/>
            <person name="Dittami S."/>
            <person name="Maumus F."/>
            <person name="Michel G."/>
            <person name="Kersting A."/>
            <person name="Lauritano C."/>
            <person name="Lohaus R."/>
            <person name="Toepel M."/>
            <person name="Tonon T."/>
            <person name="Vanneste K."/>
            <person name="Amirebrahimi M."/>
            <person name="Brakel J."/>
            <person name="Bostroem C."/>
            <person name="Chovatia M."/>
            <person name="Grimwood J."/>
            <person name="Jenkins J.W."/>
            <person name="Jueterbock A."/>
            <person name="Mraz A."/>
            <person name="Stam W.T."/>
            <person name="Tice H."/>
            <person name="Bornberg-Bauer E."/>
            <person name="Green P.J."/>
            <person name="Pearson G.A."/>
            <person name="Procaccini G."/>
            <person name="Duarte C.M."/>
            <person name="Schmutz J."/>
            <person name="Reusch T.B.H."/>
            <person name="Van de Peer Y."/>
        </authorList>
    </citation>
    <scope>NUCLEOTIDE SEQUENCE [LARGE SCALE GENOMIC DNA]</scope>
    <source>
        <strain evidence="15">cv. Finnish</strain>
    </source>
</reference>
<dbReference type="EMBL" id="LFYR01000448">
    <property type="protein sequence ID" value="KMZ74044.1"/>
    <property type="molecule type" value="Genomic_DNA"/>
</dbReference>
<keyword evidence="7" id="KW-0406">Ion transport</keyword>
<evidence type="ECO:0000256" key="2">
    <source>
        <dbReference type="ARBA" id="ARBA00009502"/>
    </source>
</evidence>
<accession>A0A0K9PYM5</accession>
<evidence type="ECO:0000313" key="14">
    <source>
        <dbReference type="EMBL" id="KMZ74044.1"/>
    </source>
</evidence>
<evidence type="ECO:0000256" key="11">
    <source>
        <dbReference type="ARBA" id="ARBA00023310"/>
    </source>
</evidence>
<dbReference type="GO" id="GO:0005743">
    <property type="term" value="C:mitochondrial inner membrane"/>
    <property type="evidence" value="ECO:0000318"/>
    <property type="project" value="GO_Central"/>
</dbReference>
<keyword evidence="10" id="KW-0139">CF(1)</keyword>
<comment type="similarity">
    <text evidence="2">Belongs to the eukaryotic ATPase epsilon family.</text>
</comment>
<keyword evidence="15" id="KW-1185">Reference proteome</keyword>
<dbReference type="GO" id="GO:0042776">
    <property type="term" value="P:proton motive force-driven mitochondrial ATP synthesis"/>
    <property type="evidence" value="ECO:0000318"/>
    <property type="project" value="GO_Central"/>
</dbReference>
<gene>
    <name evidence="14" type="ORF">ZOSMA_136G00110</name>
</gene>
<dbReference type="GO" id="GO:0046933">
    <property type="term" value="F:proton-transporting ATP synthase activity, rotational mechanism"/>
    <property type="evidence" value="ECO:0007669"/>
    <property type="project" value="InterPro"/>
</dbReference>
<dbReference type="SUPFAM" id="SSF48690">
    <property type="entry name" value="Epsilon subunit of mitochondrial F1F0-ATP synthase"/>
    <property type="match status" value="1"/>
</dbReference>